<dbReference type="InterPro" id="IPR014284">
    <property type="entry name" value="RNA_pol_sigma-70_dom"/>
</dbReference>
<protein>
    <recommendedName>
        <fullName evidence="6">RNA polymerase sigma factor</fullName>
    </recommendedName>
</protein>
<dbReference type="GO" id="GO:0003677">
    <property type="term" value="F:DNA binding"/>
    <property type="evidence" value="ECO:0007669"/>
    <property type="project" value="UniProtKB-KW"/>
</dbReference>
<keyword evidence="4 6" id="KW-0238">DNA-binding</keyword>
<dbReference type="InterPro" id="IPR039425">
    <property type="entry name" value="RNA_pol_sigma-70-like"/>
</dbReference>
<dbReference type="AlphaFoldDB" id="A0A161JG66"/>
<dbReference type="EMBL" id="AP017424">
    <property type="protein sequence ID" value="BAU81058.1"/>
    <property type="molecule type" value="Genomic_DNA"/>
</dbReference>
<reference evidence="10 11" key="1">
    <citation type="journal article" date="2016" name="Genome Announc.">
        <title>Complete Genome Sequence of Thiostrepton-Producing Streptomyces laurentii ATCC 31255.</title>
        <authorList>
            <person name="Doi K."/>
            <person name="Fujino Y."/>
            <person name="Nagayoshi Y."/>
            <person name="Ohshima T."/>
            <person name="Ogata S."/>
        </authorList>
    </citation>
    <scope>NUCLEOTIDE SEQUENCE [LARGE SCALE GENOMIC DNA]</scope>
    <source>
        <strain evidence="10 11">ATCC 31255</strain>
    </source>
</reference>
<evidence type="ECO:0000256" key="4">
    <source>
        <dbReference type="ARBA" id="ARBA00023125"/>
    </source>
</evidence>
<dbReference type="InterPro" id="IPR007627">
    <property type="entry name" value="RNA_pol_sigma70_r2"/>
</dbReference>
<name>A0A161JG66_STRLU</name>
<sequence>MNPFTAVPDGPASPGSVAGDEPVTGSVRPGTAPRRMPAAGDTAAPAPLTSPADWTDLHTRWSGLVHALARQALGDPGDAEDVVQQVFAEAWREWSGFSPERVTLPAWLAGITRRKIADALAAHALRAELAAAAAGLPTLLEPCPDEDQEGTVLDRLDVGRALDLLSAPQRRVLTLAFYQDLTQTQISQVTGWPLGTVKSHTRRGLDRLRDSLDPGTAAGGRAAAARPDEDVR</sequence>
<evidence type="ECO:0000256" key="6">
    <source>
        <dbReference type="RuleBase" id="RU000716"/>
    </source>
</evidence>
<dbReference type="SUPFAM" id="SSF88659">
    <property type="entry name" value="Sigma3 and sigma4 domains of RNA polymerase sigma factors"/>
    <property type="match status" value="1"/>
</dbReference>
<dbReference type="SUPFAM" id="SSF88946">
    <property type="entry name" value="Sigma2 domain of RNA polymerase sigma factors"/>
    <property type="match status" value="1"/>
</dbReference>
<dbReference type="Pfam" id="PF04542">
    <property type="entry name" value="Sigma70_r2"/>
    <property type="match status" value="1"/>
</dbReference>
<keyword evidence="2 6" id="KW-0805">Transcription regulation</keyword>
<evidence type="ECO:0000256" key="2">
    <source>
        <dbReference type="ARBA" id="ARBA00023015"/>
    </source>
</evidence>
<dbReference type="InterPro" id="IPR013325">
    <property type="entry name" value="RNA_pol_sigma_r2"/>
</dbReference>
<evidence type="ECO:0000256" key="5">
    <source>
        <dbReference type="ARBA" id="ARBA00023163"/>
    </source>
</evidence>
<feature type="domain" description="RNA polymerase sigma-70 region 4" evidence="9">
    <location>
        <begin position="161"/>
        <end position="209"/>
    </location>
</feature>
<evidence type="ECO:0000313" key="10">
    <source>
        <dbReference type="EMBL" id="BAU81058.1"/>
    </source>
</evidence>
<dbReference type="PROSITE" id="PS01063">
    <property type="entry name" value="SIGMA70_ECF"/>
    <property type="match status" value="1"/>
</dbReference>
<dbReference type="GO" id="GO:0006352">
    <property type="term" value="P:DNA-templated transcription initiation"/>
    <property type="evidence" value="ECO:0007669"/>
    <property type="project" value="InterPro"/>
</dbReference>
<feature type="region of interest" description="Disordered" evidence="7">
    <location>
        <begin position="1"/>
        <end position="48"/>
    </location>
</feature>
<feature type="region of interest" description="Disordered" evidence="7">
    <location>
        <begin position="206"/>
        <end position="232"/>
    </location>
</feature>
<dbReference type="Proteomes" id="UP000217676">
    <property type="component" value="Chromosome"/>
</dbReference>
<dbReference type="Pfam" id="PF04545">
    <property type="entry name" value="Sigma70_r4"/>
    <property type="match status" value="1"/>
</dbReference>
<organism evidence="10 11">
    <name type="scientific">Streptomyces laurentii</name>
    <dbReference type="NCBI Taxonomy" id="39478"/>
    <lineage>
        <taxon>Bacteria</taxon>
        <taxon>Bacillati</taxon>
        <taxon>Actinomycetota</taxon>
        <taxon>Actinomycetes</taxon>
        <taxon>Kitasatosporales</taxon>
        <taxon>Streptomycetaceae</taxon>
        <taxon>Streptomyces</taxon>
    </lineage>
</organism>
<dbReference type="NCBIfam" id="TIGR02937">
    <property type="entry name" value="sigma70-ECF"/>
    <property type="match status" value="1"/>
</dbReference>
<keyword evidence="3 6" id="KW-0731">Sigma factor</keyword>
<dbReference type="CDD" id="cd06171">
    <property type="entry name" value="Sigma70_r4"/>
    <property type="match status" value="1"/>
</dbReference>
<comment type="similarity">
    <text evidence="1 6">Belongs to the sigma-70 factor family. ECF subfamily.</text>
</comment>
<dbReference type="InterPro" id="IPR036388">
    <property type="entry name" value="WH-like_DNA-bd_sf"/>
</dbReference>
<dbReference type="RefSeq" id="WP_359882598.1">
    <property type="nucleotide sequence ID" value="NZ_JBEYHT010000054.1"/>
</dbReference>
<dbReference type="InterPro" id="IPR007630">
    <property type="entry name" value="RNA_pol_sigma70_r4"/>
</dbReference>
<keyword evidence="5 6" id="KW-0804">Transcription</keyword>
<evidence type="ECO:0000313" key="11">
    <source>
        <dbReference type="Proteomes" id="UP000217676"/>
    </source>
</evidence>
<evidence type="ECO:0000256" key="7">
    <source>
        <dbReference type="SAM" id="MobiDB-lite"/>
    </source>
</evidence>
<dbReference type="Gene3D" id="1.10.10.10">
    <property type="entry name" value="Winged helix-like DNA-binding domain superfamily/Winged helix DNA-binding domain"/>
    <property type="match status" value="1"/>
</dbReference>
<accession>A0A161JG66</accession>
<evidence type="ECO:0000256" key="1">
    <source>
        <dbReference type="ARBA" id="ARBA00010641"/>
    </source>
</evidence>
<evidence type="ECO:0000259" key="9">
    <source>
        <dbReference type="Pfam" id="PF04545"/>
    </source>
</evidence>
<dbReference type="PANTHER" id="PTHR43133">
    <property type="entry name" value="RNA POLYMERASE ECF-TYPE SIGMA FACTO"/>
    <property type="match status" value="1"/>
</dbReference>
<feature type="domain" description="RNA polymerase sigma-70 region 2" evidence="8">
    <location>
        <begin position="59"/>
        <end position="123"/>
    </location>
</feature>
<dbReference type="Gene3D" id="1.10.1740.10">
    <property type="match status" value="1"/>
</dbReference>
<dbReference type="InterPro" id="IPR013324">
    <property type="entry name" value="RNA_pol_sigma_r3/r4-like"/>
</dbReference>
<proteinExistence type="inferred from homology"/>
<evidence type="ECO:0000256" key="3">
    <source>
        <dbReference type="ARBA" id="ARBA00023082"/>
    </source>
</evidence>
<dbReference type="PANTHER" id="PTHR43133:SF62">
    <property type="entry name" value="RNA POLYMERASE SIGMA FACTOR SIGZ"/>
    <property type="match status" value="1"/>
</dbReference>
<dbReference type="KEGG" id="slau:SLA_0103"/>
<gene>
    <name evidence="10" type="ORF">SLA_0103</name>
</gene>
<dbReference type="GO" id="GO:0016987">
    <property type="term" value="F:sigma factor activity"/>
    <property type="evidence" value="ECO:0007669"/>
    <property type="project" value="UniProtKB-KW"/>
</dbReference>
<dbReference type="InterPro" id="IPR000838">
    <property type="entry name" value="RNA_pol_sigma70_ECF_CS"/>
</dbReference>
<evidence type="ECO:0000259" key="8">
    <source>
        <dbReference type="Pfam" id="PF04542"/>
    </source>
</evidence>
<keyword evidence="11" id="KW-1185">Reference proteome</keyword>